<keyword evidence="4" id="KW-1185">Reference proteome</keyword>
<feature type="chain" id="PRO_5020748842" evidence="2">
    <location>
        <begin position="24"/>
        <end position="93"/>
    </location>
</feature>
<accession>A0A4P8IIE0</accession>
<protein>
    <submittedName>
        <fullName evidence="3">Uncharacterized protein</fullName>
    </submittedName>
</protein>
<dbReference type="Proteomes" id="UP000298653">
    <property type="component" value="Chromosome"/>
</dbReference>
<sequence length="93" mass="10340">MKKRMMMLVMVCMMMFGSVSVMAAPKKVTAEKQNVVEWVKEAADFSKDTAKERHVRYMGIGAMVFSALGVFVLVPLAKRHVAKGVGGEEEDEE</sequence>
<evidence type="ECO:0000256" key="2">
    <source>
        <dbReference type="SAM" id="SignalP"/>
    </source>
</evidence>
<proteinExistence type="predicted"/>
<dbReference type="EMBL" id="CP040058">
    <property type="protein sequence ID" value="QCP34929.1"/>
    <property type="molecule type" value="Genomic_DNA"/>
</dbReference>
<keyword evidence="1" id="KW-1133">Transmembrane helix</keyword>
<dbReference type="RefSeq" id="WP_022261436.1">
    <property type="nucleotide sequence ID" value="NZ_CP040058.1"/>
</dbReference>
<evidence type="ECO:0000313" key="3">
    <source>
        <dbReference type="EMBL" id="QCP34929.1"/>
    </source>
</evidence>
<keyword evidence="2" id="KW-0732">Signal</keyword>
<keyword evidence="1" id="KW-0812">Transmembrane</keyword>
<evidence type="ECO:0000313" key="4">
    <source>
        <dbReference type="Proteomes" id="UP000298653"/>
    </source>
</evidence>
<feature type="transmembrane region" description="Helical" evidence="1">
    <location>
        <begin position="55"/>
        <end position="74"/>
    </location>
</feature>
<dbReference type="AlphaFoldDB" id="A0A4P8IIE0"/>
<evidence type="ECO:0000256" key="1">
    <source>
        <dbReference type="SAM" id="Phobius"/>
    </source>
</evidence>
<organism evidence="3 4">
    <name type="scientific">Anaerostipes rhamnosivorans</name>
    <dbReference type="NCBI Taxonomy" id="1229621"/>
    <lineage>
        <taxon>Bacteria</taxon>
        <taxon>Bacillati</taxon>
        <taxon>Bacillota</taxon>
        <taxon>Clostridia</taxon>
        <taxon>Lachnospirales</taxon>
        <taxon>Lachnospiraceae</taxon>
        <taxon>Anaerostipes</taxon>
    </lineage>
</organism>
<reference evidence="3 4" key="1">
    <citation type="submission" date="2019-05" db="EMBL/GenBank/DDBJ databases">
        <title>Complete genome sequencing of Anaerostipes rhamnosivorans.</title>
        <authorList>
            <person name="Bui T.P.N."/>
            <person name="de Vos W.M."/>
        </authorList>
    </citation>
    <scope>NUCLEOTIDE SEQUENCE [LARGE SCALE GENOMIC DNA]</scope>
    <source>
        <strain evidence="3 4">1y2</strain>
    </source>
</reference>
<name>A0A4P8IIE0_9FIRM</name>
<gene>
    <name evidence="3" type="ORF">AR1Y2_1475</name>
</gene>
<dbReference type="KEGG" id="arf:AR1Y2_1475"/>
<keyword evidence="1" id="KW-0472">Membrane</keyword>
<feature type="signal peptide" evidence="2">
    <location>
        <begin position="1"/>
        <end position="23"/>
    </location>
</feature>